<accession>A0A7S0LN90</accession>
<organism evidence="1">
    <name type="scientific">Coccolithus braarudii</name>
    <dbReference type="NCBI Taxonomy" id="221442"/>
    <lineage>
        <taxon>Eukaryota</taxon>
        <taxon>Haptista</taxon>
        <taxon>Haptophyta</taxon>
        <taxon>Prymnesiophyceae</taxon>
        <taxon>Coccolithales</taxon>
        <taxon>Coccolithaceae</taxon>
        <taxon>Coccolithus</taxon>
    </lineage>
</organism>
<reference evidence="1" key="1">
    <citation type="submission" date="2021-01" db="EMBL/GenBank/DDBJ databases">
        <authorList>
            <person name="Corre E."/>
            <person name="Pelletier E."/>
            <person name="Niang G."/>
            <person name="Scheremetjew M."/>
            <person name="Finn R."/>
            <person name="Kale V."/>
            <person name="Holt S."/>
            <person name="Cochrane G."/>
            <person name="Meng A."/>
            <person name="Brown T."/>
            <person name="Cohen L."/>
        </authorList>
    </citation>
    <scope>NUCLEOTIDE SEQUENCE</scope>
    <source>
        <strain evidence="1">PLY182g</strain>
    </source>
</reference>
<proteinExistence type="predicted"/>
<evidence type="ECO:0000313" key="1">
    <source>
        <dbReference type="EMBL" id="CAD8617777.1"/>
    </source>
</evidence>
<sequence>MAACAYVPSSAHTHGCLRAAPRATALLMAALPERVAEVLPSSVLADEAVVPLWRALRAVYPSEEAAVAAARRNSAVLMPYMNTPEKIRGSWGVVQELCGDDALDIITRNPGVLGCDPDALAQANADQVRSAANVANVFETVLGPARRFLQSLPGWDETR</sequence>
<name>A0A7S0LN90_9EUKA</name>
<gene>
    <name evidence="1" type="ORF">CPEL01642_LOCUS21158</name>
</gene>
<dbReference type="AlphaFoldDB" id="A0A7S0LN90"/>
<dbReference type="EMBL" id="HBEY01044154">
    <property type="protein sequence ID" value="CAD8617777.1"/>
    <property type="molecule type" value="Transcribed_RNA"/>
</dbReference>
<protein>
    <submittedName>
        <fullName evidence="1">Uncharacterized protein</fullName>
    </submittedName>
</protein>